<dbReference type="EMBL" id="LNKD01000001">
    <property type="protein sequence ID" value="OSG88402.1"/>
    <property type="molecule type" value="Genomic_DNA"/>
</dbReference>
<dbReference type="Pfam" id="PF07751">
    <property type="entry name" value="Abi_2"/>
    <property type="match status" value="1"/>
</dbReference>
<sequence length="296" mass="33971">MTVEAGADHVLRREGYYPIVNGYKDLFLDRKACLTAGDDRYGTGARFDNLYALFLFDRELRELLFSAITRAEAALKAVCAHEFTWLHPDEVNPYLNPDYYDSRCRPSAMALIDKVFKRILELDGNPRNRGDYGGKAYIRHCMEDHNGQVPLWVLANDLSFGQTVWFFQVQSPAVRLAVAESFTGLYADTHDKPRRITIKRLDGIFNRLVFYRNLCAHDERCYCARYDGRANENVYQAIGDLGYLLDKDDYLELFRRFSTLVARVTSAMPSRSQAILSAMGVCERELADRVEAILRS</sequence>
<proteinExistence type="predicted"/>
<name>A0A1X2Z1X0_BIFAD</name>
<dbReference type="RefSeq" id="WP_085393176.1">
    <property type="nucleotide sequence ID" value="NZ_CAXSWS010000002.1"/>
</dbReference>
<protein>
    <submittedName>
        <fullName evidence="1">DNA-binding protein</fullName>
    </submittedName>
</protein>
<dbReference type="GO" id="GO:0003677">
    <property type="term" value="F:DNA binding"/>
    <property type="evidence" value="ECO:0007669"/>
    <property type="project" value="UniProtKB-KW"/>
</dbReference>
<dbReference type="InterPro" id="IPR011664">
    <property type="entry name" value="Abi_system_AbiD/AbiF-like"/>
</dbReference>
<keyword evidence="1" id="KW-0238">DNA-binding</keyword>
<accession>A0A1X2Z1X0</accession>
<reference evidence="1 2" key="1">
    <citation type="journal article" date="2016" name="Sci. Rep.">
        <title>Evaluation of genetic diversity among strains of the human gut commensal Bifidobacterium adolescentis.</title>
        <authorList>
            <person name="Duranti S."/>
            <person name="Milani C."/>
            <person name="Lugli G.A."/>
            <person name="Mancabelli L."/>
            <person name="Turroni F."/>
            <person name="Ferrario C."/>
            <person name="Mangifesta M."/>
            <person name="Viappiani A."/>
            <person name="Sanchez B."/>
            <person name="Margolles A."/>
            <person name="van Sinderen D."/>
            <person name="Ventura M."/>
        </authorList>
    </citation>
    <scope>NUCLEOTIDE SEQUENCE [LARGE SCALE GENOMIC DNA]</scope>
    <source>
        <strain evidence="1 2">487B</strain>
    </source>
</reference>
<dbReference type="AlphaFoldDB" id="A0A1X2Z1X0"/>
<dbReference type="Proteomes" id="UP000193377">
    <property type="component" value="Unassembled WGS sequence"/>
</dbReference>
<comment type="caution">
    <text evidence="1">The sequence shown here is derived from an EMBL/GenBank/DDBJ whole genome shotgun (WGS) entry which is preliminary data.</text>
</comment>
<evidence type="ECO:0000313" key="1">
    <source>
        <dbReference type="EMBL" id="OSG88402.1"/>
    </source>
</evidence>
<gene>
    <name evidence="1" type="ORF">B0487_1323</name>
</gene>
<evidence type="ECO:0000313" key="2">
    <source>
        <dbReference type="Proteomes" id="UP000193377"/>
    </source>
</evidence>
<organism evidence="1 2">
    <name type="scientific">Bifidobacterium adolescentis</name>
    <dbReference type="NCBI Taxonomy" id="1680"/>
    <lineage>
        <taxon>Bacteria</taxon>
        <taxon>Bacillati</taxon>
        <taxon>Actinomycetota</taxon>
        <taxon>Actinomycetes</taxon>
        <taxon>Bifidobacteriales</taxon>
        <taxon>Bifidobacteriaceae</taxon>
        <taxon>Bifidobacterium</taxon>
    </lineage>
</organism>